<evidence type="ECO:0000313" key="3">
    <source>
        <dbReference type="Proteomes" id="UP000287651"/>
    </source>
</evidence>
<evidence type="ECO:0000259" key="1">
    <source>
        <dbReference type="PROSITE" id="PS50053"/>
    </source>
</evidence>
<dbReference type="SUPFAM" id="SSF54236">
    <property type="entry name" value="Ubiquitin-like"/>
    <property type="match status" value="1"/>
</dbReference>
<dbReference type="InterPro" id="IPR029071">
    <property type="entry name" value="Ubiquitin-like_domsf"/>
</dbReference>
<sequence>MKIFVKTLKGTNFEIDVKPEDTVPPPPLLSSPSISSFFFSSANRLVADVKRFIETSQGKTVYPAEQQMLIHQGKILKDDTTLDENKVAENSFLVIMLSKVAISSCDYLLMLNILIFVDL</sequence>
<dbReference type="SMART" id="SM00213">
    <property type="entry name" value="UBQ"/>
    <property type="match status" value="1"/>
</dbReference>
<dbReference type="EMBL" id="AMZH03013653">
    <property type="protein sequence ID" value="RRT48905.1"/>
    <property type="molecule type" value="Genomic_DNA"/>
</dbReference>
<feature type="domain" description="Ubiquitin-like" evidence="1">
    <location>
        <begin position="1"/>
        <end position="99"/>
    </location>
</feature>
<gene>
    <name evidence="2" type="ORF">B296_00052732</name>
</gene>
<accession>A0A426YAZ8</accession>
<name>A0A426YAZ8_ENSVE</name>
<dbReference type="GO" id="GO:0031593">
    <property type="term" value="F:polyubiquitin modification-dependent protein binding"/>
    <property type="evidence" value="ECO:0007669"/>
    <property type="project" value="TreeGrafter"/>
</dbReference>
<dbReference type="GO" id="GO:0005829">
    <property type="term" value="C:cytosol"/>
    <property type="evidence" value="ECO:0007669"/>
    <property type="project" value="TreeGrafter"/>
</dbReference>
<dbReference type="InterPro" id="IPR000626">
    <property type="entry name" value="Ubiquitin-like_dom"/>
</dbReference>
<dbReference type="PROSITE" id="PS50053">
    <property type="entry name" value="UBIQUITIN_2"/>
    <property type="match status" value="1"/>
</dbReference>
<dbReference type="AlphaFoldDB" id="A0A426YAZ8"/>
<reference evidence="2 3" key="1">
    <citation type="journal article" date="2014" name="Agronomy (Basel)">
        <title>A Draft Genome Sequence for Ensete ventricosum, the Drought-Tolerant Tree Against Hunger.</title>
        <authorList>
            <person name="Harrison J."/>
            <person name="Moore K.A."/>
            <person name="Paszkiewicz K."/>
            <person name="Jones T."/>
            <person name="Grant M."/>
            <person name="Ambacheew D."/>
            <person name="Muzemil S."/>
            <person name="Studholme D.J."/>
        </authorList>
    </citation>
    <scope>NUCLEOTIDE SEQUENCE [LARGE SCALE GENOMIC DNA]</scope>
</reference>
<protein>
    <recommendedName>
        <fullName evidence="1">Ubiquitin-like domain-containing protein</fullName>
    </recommendedName>
</protein>
<dbReference type="GO" id="GO:0005654">
    <property type="term" value="C:nucleoplasm"/>
    <property type="evidence" value="ECO:0007669"/>
    <property type="project" value="TreeGrafter"/>
</dbReference>
<dbReference type="Pfam" id="PF00240">
    <property type="entry name" value="ubiquitin"/>
    <property type="match status" value="1"/>
</dbReference>
<dbReference type="Proteomes" id="UP000287651">
    <property type="component" value="Unassembled WGS sequence"/>
</dbReference>
<dbReference type="GO" id="GO:0043161">
    <property type="term" value="P:proteasome-mediated ubiquitin-dependent protein catabolic process"/>
    <property type="evidence" value="ECO:0007669"/>
    <property type="project" value="TreeGrafter"/>
</dbReference>
<dbReference type="PANTHER" id="PTHR10621">
    <property type="entry name" value="UV EXCISION REPAIR PROTEIN RAD23"/>
    <property type="match status" value="1"/>
</dbReference>
<dbReference type="PANTHER" id="PTHR10621:SF35">
    <property type="entry name" value="UBIQUITIN RECEPTOR RAD23C"/>
    <property type="match status" value="1"/>
</dbReference>
<evidence type="ECO:0000313" key="2">
    <source>
        <dbReference type="EMBL" id="RRT48905.1"/>
    </source>
</evidence>
<dbReference type="GO" id="GO:0070628">
    <property type="term" value="F:proteasome binding"/>
    <property type="evidence" value="ECO:0007669"/>
    <property type="project" value="TreeGrafter"/>
</dbReference>
<dbReference type="GO" id="GO:0043130">
    <property type="term" value="F:ubiquitin binding"/>
    <property type="evidence" value="ECO:0007669"/>
    <property type="project" value="TreeGrafter"/>
</dbReference>
<dbReference type="CDD" id="cd01805">
    <property type="entry name" value="Ubl_Rad23"/>
    <property type="match status" value="1"/>
</dbReference>
<comment type="caution">
    <text evidence="2">The sequence shown here is derived from an EMBL/GenBank/DDBJ whole genome shotgun (WGS) entry which is preliminary data.</text>
</comment>
<organism evidence="2 3">
    <name type="scientific">Ensete ventricosum</name>
    <name type="common">Abyssinian banana</name>
    <name type="synonym">Musa ensete</name>
    <dbReference type="NCBI Taxonomy" id="4639"/>
    <lineage>
        <taxon>Eukaryota</taxon>
        <taxon>Viridiplantae</taxon>
        <taxon>Streptophyta</taxon>
        <taxon>Embryophyta</taxon>
        <taxon>Tracheophyta</taxon>
        <taxon>Spermatophyta</taxon>
        <taxon>Magnoliopsida</taxon>
        <taxon>Liliopsida</taxon>
        <taxon>Zingiberales</taxon>
        <taxon>Musaceae</taxon>
        <taxon>Ensete</taxon>
    </lineage>
</organism>
<proteinExistence type="predicted"/>
<dbReference type="Gene3D" id="3.10.20.90">
    <property type="entry name" value="Phosphatidylinositol 3-kinase Catalytic Subunit, Chain A, domain 1"/>
    <property type="match status" value="1"/>
</dbReference>